<sequence>MVIRCVRHSLMLAWSRLHRHHLRDNSRNSHYLLRFSCLLAPAAHSL</sequence>
<dbReference type="EMBL" id="UYYB01109093">
    <property type="protein sequence ID" value="VDM80575.1"/>
    <property type="molecule type" value="Genomic_DNA"/>
</dbReference>
<dbReference type="AlphaFoldDB" id="A0A3P7LD57"/>
<evidence type="ECO:0000313" key="1">
    <source>
        <dbReference type="EMBL" id="VDM80575.1"/>
    </source>
</evidence>
<proteinExistence type="predicted"/>
<gene>
    <name evidence="1" type="ORF">SVUK_LOCUS15573</name>
</gene>
<keyword evidence="2" id="KW-1185">Reference proteome</keyword>
<reference evidence="1 2" key="1">
    <citation type="submission" date="2018-11" db="EMBL/GenBank/DDBJ databases">
        <authorList>
            <consortium name="Pathogen Informatics"/>
        </authorList>
    </citation>
    <scope>NUCLEOTIDE SEQUENCE [LARGE SCALE GENOMIC DNA]</scope>
</reference>
<dbReference type="Proteomes" id="UP000270094">
    <property type="component" value="Unassembled WGS sequence"/>
</dbReference>
<protein>
    <submittedName>
        <fullName evidence="1">Uncharacterized protein</fullName>
    </submittedName>
</protein>
<organism evidence="1 2">
    <name type="scientific">Strongylus vulgaris</name>
    <name type="common">Blood worm</name>
    <dbReference type="NCBI Taxonomy" id="40348"/>
    <lineage>
        <taxon>Eukaryota</taxon>
        <taxon>Metazoa</taxon>
        <taxon>Ecdysozoa</taxon>
        <taxon>Nematoda</taxon>
        <taxon>Chromadorea</taxon>
        <taxon>Rhabditida</taxon>
        <taxon>Rhabditina</taxon>
        <taxon>Rhabditomorpha</taxon>
        <taxon>Strongyloidea</taxon>
        <taxon>Strongylidae</taxon>
        <taxon>Strongylus</taxon>
    </lineage>
</organism>
<evidence type="ECO:0000313" key="2">
    <source>
        <dbReference type="Proteomes" id="UP000270094"/>
    </source>
</evidence>
<name>A0A3P7LD57_STRVU</name>
<accession>A0A3P7LD57</accession>